<comment type="similarity">
    <text evidence="17">Belongs to the NnrD/CARKD family.</text>
</comment>
<keyword evidence="9 18" id="KW-0630">Potassium</keyword>
<dbReference type="EC" id="4.2.1.136" evidence="19"/>
<feature type="binding site" evidence="18">
    <location>
        <position position="159"/>
    </location>
    <ligand>
        <name>(6S)-NADPHX</name>
        <dbReference type="ChEBI" id="CHEBI:64076"/>
    </ligand>
</feature>
<dbReference type="Gene3D" id="3.40.1190.20">
    <property type="match status" value="1"/>
</dbReference>
<keyword evidence="8 17" id="KW-0521">NADP</keyword>
<comment type="catalytic activity">
    <reaction evidence="2 18 19">
        <text>(6R)-NADPHX = (6S)-NADPHX</text>
        <dbReference type="Rhea" id="RHEA:32227"/>
        <dbReference type="ChEBI" id="CHEBI:64076"/>
        <dbReference type="ChEBI" id="CHEBI:64077"/>
        <dbReference type="EC" id="5.1.99.6"/>
    </reaction>
</comment>
<keyword evidence="5 18" id="KW-0479">Metal-binding</keyword>
<gene>
    <name evidence="18" type="primary">nnrE</name>
    <name evidence="17" type="synonym">nnrD</name>
    <name evidence="22" type="ORF">ACIF0M_04615</name>
</gene>
<dbReference type="NCBIfam" id="TIGR00196">
    <property type="entry name" value="yjeF_cterm"/>
    <property type="match status" value="1"/>
</dbReference>
<evidence type="ECO:0000256" key="9">
    <source>
        <dbReference type="ARBA" id="ARBA00022958"/>
    </source>
</evidence>
<dbReference type="InterPro" id="IPR030677">
    <property type="entry name" value="Nnr"/>
</dbReference>
<evidence type="ECO:0000256" key="4">
    <source>
        <dbReference type="ARBA" id="ARBA00009524"/>
    </source>
</evidence>
<evidence type="ECO:0000259" key="21">
    <source>
        <dbReference type="PROSITE" id="PS51385"/>
    </source>
</evidence>
<evidence type="ECO:0000313" key="23">
    <source>
        <dbReference type="Proteomes" id="UP001614216"/>
    </source>
</evidence>
<evidence type="ECO:0000256" key="15">
    <source>
        <dbReference type="ARBA" id="ARBA00048238"/>
    </source>
</evidence>
<evidence type="ECO:0000256" key="13">
    <source>
        <dbReference type="ARBA" id="ARBA00023268"/>
    </source>
</evidence>
<dbReference type="InterPro" id="IPR004443">
    <property type="entry name" value="YjeF_N_dom"/>
</dbReference>
<feature type="binding site" evidence="18">
    <location>
        <position position="162"/>
    </location>
    <ligand>
        <name>K(+)</name>
        <dbReference type="ChEBI" id="CHEBI:29103"/>
    </ligand>
</feature>
<comment type="cofactor">
    <cofactor evidence="18 19">
        <name>K(+)</name>
        <dbReference type="ChEBI" id="CHEBI:29103"/>
    </cofactor>
    <text evidence="18 19">Binds 1 potassium ion per subunit.</text>
</comment>
<evidence type="ECO:0000256" key="7">
    <source>
        <dbReference type="ARBA" id="ARBA00022840"/>
    </source>
</evidence>
<dbReference type="SUPFAM" id="SSF64153">
    <property type="entry name" value="YjeF N-terminal domain-like"/>
    <property type="match status" value="1"/>
</dbReference>
<feature type="binding site" evidence="18">
    <location>
        <position position="141"/>
    </location>
    <ligand>
        <name>(6S)-NADPHX</name>
        <dbReference type="ChEBI" id="CHEBI:64076"/>
    </ligand>
</feature>
<feature type="domain" description="YjeF N-terminal" evidence="21">
    <location>
        <begin position="15"/>
        <end position="216"/>
    </location>
</feature>
<dbReference type="PROSITE" id="PS51383">
    <property type="entry name" value="YJEF_C_3"/>
    <property type="match status" value="1"/>
</dbReference>
<dbReference type="SUPFAM" id="SSF53613">
    <property type="entry name" value="Ribokinase-like"/>
    <property type="match status" value="1"/>
</dbReference>
<evidence type="ECO:0000256" key="17">
    <source>
        <dbReference type="HAMAP-Rule" id="MF_01965"/>
    </source>
</evidence>
<dbReference type="RefSeq" id="WP_242859270.1">
    <property type="nucleotide sequence ID" value="NZ_JAOQJW010000025.1"/>
</dbReference>
<comment type="catalytic activity">
    <reaction evidence="16 17 19">
        <text>(6S)-NADPHX + ADP = AMP + phosphate + NADPH + H(+)</text>
        <dbReference type="Rhea" id="RHEA:32235"/>
        <dbReference type="ChEBI" id="CHEBI:15378"/>
        <dbReference type="ChEBI" id="CHEBI:43474"/>
        <dbReference type="ChEBI" id="CHEBI:57783"/>
        <dbReference type="ChEBI" id="CHEBI:64076"/>
        <dbReference type="ChEBI" id="CHEBI:456215"/>
        <dbReference type="ChEBI" id="CHEBI:456216"/>
        <dbReference type="EC" id="4.2.1.136"/>
    </reaction>
</comment>
<comment type="function">
    <text evidence="14 19">Bifunctional enzyme that catalyzes the epimerization of the S- and R-forms of NAD(P)HX and the dehydration of the S-form of NAD(P)HX at the expense of ADP, which is converted to AMP. This allows the repair of both epimers of NAD(P)HX, a damaged form of NAD(P)H that is a result of enzymatic or heat-dependent hydration.</text>
</comment>
<comment type="subunit">
    <text evidence="17">Homotetramer.</text>
</comment>
<evidence type="ECO:0000256" key="5">
    <source>
        <dbReference type="ARBA" id="ARBA00022723"/>
    </source>
</evidence>
<feature type="binding site" evidence="17">
    <location>
        <position position="376"/>
    </location>
    <ligand>
        <name>(6S)-NADPHX</name>
        <dbReference type="ChEBI" id="CHEBI:64076"/>
    </ligand>
</feature>
<dbReference type="Pfam" id="PF03853">
    <property type="entry name" value="YjeF_N"/>
    <property type="match status" value="1"/>
</dbReference>
<comment type="function">
    <text evidence="18">Catalyzes the epimerization of the S- and R-forms of NAD(P)HX, a damaged form of NAD(P)H that is a result of enzymatic or heat-dependent hydration. This is a prerequisite for the S-specific NAD(P)H-hydrate dehydratase to allow the repair of both epimers of NAD(P)HX.</text>
</comment>
<keyword evidence="10 17" id="KW-0520">NAD</keyword>
<comment type="function">
    <text evidence="17">Catalyzes the dehydration of the S-form of NAD(P)HX at the expense of ADP, which is converted to AMP. Together with NAD(P)HX epimerase, which catalyzes the epimerization of the S- and R-forms, the enzyme allows the repair of both epimers of NAD(P)HX, a damaged form of NAD(P)H that is a result of enzymatic or heat-dependent hydration.</text>
</comment>
<dbReference type="InterPro" id="IPR017953">
    <property type="entry name" value="Carbohydrate_kinase_pred_CS"/>
</dbReference>
<evidence type="ECO:0000259" key="20">
    <source>
        <dbReference type="PROSITE" id="PS51383"/>
    </source>
</evidence>
<dbReference type="PROSITE" id="PS01050">
    <property type="entry name" value="YJEF_C_2"/>
    <property type="match status" value="1"/>
</dbReference>
<evidence type="ECO:0000256" key="3">
    <source>
        <dbReference type="ARBA" id="ARBA00006001"/>
    </source>
</evidence>
<comment type="similarity">
    <text evidence="18">Belongs to the NnrE/AIBP family.</text>
</comment>
<dbReference type="EMBL" id="JBITRD010000007">
    <property type="protein sequence ID" value="MFI7844825.1"/>
    <property type="molecule type" value="Genomic_DNA"/>
</dbReference>
<sequence>MGDDWMQLWVNAAQMKAADQYTIQKLGVPSLELMEHAAQACVQVLEDEKVDLSHVCVVCGSGNNGGDGFAIARILQNNRYSVETFCVGNPEHYTEETQEQMHRLQECGGKITYGMPQEDSYSVVIDAVFGVGLSRKVEGRYRQVIEQMNRMRGTKFAVDIPSGLSATTGCILGCAFKADYTVTFQLKKIGLELSQGRTMAGRVIVPDIGISTDSICEDQEIVRTAGKDIYRKMLPDRPEDSNKGTYGRLLVIAGSKGMAGAAYLNAHAAYMTGAGLVRIYTSSDNREILQTLLPEAIVTTYEEYNKEELLSLLTWADSVCIGSGLGMSRLSEKILKTVIEYVKVPCLIDADGLNLLAENKNYLNQMAERRFVITPHMKEMSRLTGTPVEELKADRIQILKDFISRYRITCVLKDSRTLIASEEKGIRMNLTGNSAMAKAGSGDVLAGVISGWMVQEKEAEDAAELGTYIHGLSGDLAKFEKGVYSVMARDLIEYISKALMKLEEE</sequence>
<comment type="similarity">
    <text evidence="3 19">In the N-terminal section; belongs to the NnrE/AIBP family.</text>
</comment>
<evidence type="ECO:0000256" key="2">
    <source>
        <dbReference type="ARBA" id="ARBA00000909"/>
    </source>
</evidence>
<dbReference type="Proteomes" id="UP001614216">
    <property type="component" value="Unassembled WGS sequence"/>
</dbReference>
<dbReference type="PIRSF" id="PIRSF017184">
    <property type="entry name" value="Nnr"/>
    <property type="match status" value="1"/>
</dbReference>
<dbReference type="PANTHER" id="PTHR12592:SF0">
    <property type="entry name" value="ATP-DEPENDENT (S)-NAD(P)H-HYDRATE DEHYDRATASE"/>
    <property type="match status" value="1"/>
</dbReference>
<dbReference type="EC" id="5.1.99.6" evidence="19"/>
<evidence type="ECO:0000256" key="10">
    <source>
        <dbReference type="ARBA" id="ARBA00023027"/>
    </source>
</evidence>
<dbReference type="NCBIfam" id="TIGR00197">
    <property type="entry name" value="yjeF_nterm"/>
    <property type="match status" value="1"/>
</dbReference>
<dbReference type="InterPro" id="IPR029056">
    <property type="entry name" value="Ribokinase-like"/>
</dbReference>
<feature type="binding site" evidence="17">
    <location>
        <begin position="413"/>
        <end position="417"/>
    </location>
    <ligand>
        <name>AMP</name>
        <dbReference type="ChEBI" id="CHEBI:456215"/>
    </ligand>
</feature>
<evidence type="ECO:0000256" key="12">
    <source>
        <dbReference type="ARBA" id="ARBA00023239"/>
    </source>
</evidence>
<evidence type="ECO:0000313" key="22">
    <source>
        <dbReference type="EMBL" id="MFI7844825.1"/>
    </source>
</evidence>
<feature type="binding site" evidence="18">
    <location>
        <begin position="63"/>
        <end position="67"/>
    </location>
    <ligand>
        <name>(6S)-NADPHX</name>
        <dbReference type="ChEBI" id="CHEBI:64076"/>
    </ligand>
</feature>
<comment type="similarity">
    <text evidence="4 19">In the C-terminal section; belongs to the NnrD/CARKD family.</text>
</comment>
<name>A0ABW8AWQ5_9FIRM</name>
<feature type="binding site" evidence="17">
    <location>
        <position position="324"/>
    </location>
    <ligand>
        <name>(6S)-NADPHX</name>
        <dbReference type="ChEBI" id="CHEBI:64076"/>
    </ligand>
</feature>
<feature type="binding site" evidence="17">
    <location>
        <position position="442"/>
    </location>
    <ligand>
        <name>AMP</name>
        <dbReference type="ChEBI" id="CHEBI:456215"/>
    </ligand>
</feature>
<dbReference type="InterPro" id="IPR000631">
    <property type="entry name" value="CARKD"/>
</dbReference>
<dbReference type="InterPro" id="IPR036652">
    <property type="entry name" value="YjeF_N_dom_sf"/>
</dbReference>
<dbReference type="Pfam" id="PF01256">
    <property type="entry name" value="Carb_kinase"/>
    <property type="match status" value="1"/>
</dbReference>
<feature type="binding site" evidence="18">
    <location>
        <position position="64"/>
    </location>
    <ligand>
        <name>K(+)</name>
        <dbReference type="ChEBI" id="CHEBI:29103"/>
    </ligand>
</feature>
<comment type="caution">
    <text evidence="22">The sequence shown here is derived from an EMBL/GenBank/DDBJ whole genome shotgun (WGS) entry which is preliminary data.</text>
</comment>
<accession>A0ABW8AWQ5</accession>
<dbReference type="GeneID" id="96230118"/>
<evidence type="ECO:0000256" key="11">
    <source>
        <dbReference type="ARBA" id="ARBA00023235"/>
    </source>
</evidence>
<dbReference type="PANTHER" id="PTHR12592">
    <property type="entry name" value="ATP-DEPENDENT (S)-NAD(P)H-HYDRATE DEHYDRATASE FAMILY MEMBER"/>
    <property type="match status" value="1"/>
</dbReference>
<dbReference type="HAMAP" id="MF_01966">
    <property type="entry name" value="NADHX_epimerase"/>
    <property type="match status" value="1"/>
</dbReference>
<dbReference type="Gene3D" id="3.40.50.10260">
    <property type="entry name" value="YjeF N-terminal domain"/>
    <property type="match status" value="1"/>
</dbReference>
<keyword evidence="11 18" id="KW-0413">Isomerase</keyword>
<evidence type="ECO:0000256" key="19">
    <source>
        <dbReference type="PIRNR" id="PIRNR017184"/>
    </source>
</evidence>
<organism evidence="22 23">
    <name type="scientific">Dorea amylophila</name>
    <dbReference type="NCBI Taxonomy" id="2981789"/>
    <lineage>
        <taxon>Bacteria</taxon>
        <taxon>Bacillati</taxon>
        <taxon>Bacillota</taxon>
        <taxon>Clostridia</taxon>
        <taxon>Lachnospirales</taxon>
        <taxon>Lachnospiraceae</taxon>
        <taxon>Dorea</taxon>
    </lineage>
</organism>
<proteinExistence type="inferred from homology"/>
<evidence type="ECO:0000256" key="14">
    <source>
        <dbReference type="ARBA" id="ARBA00025153"/>
    </source>
</evidence>
<keyword evidence="7 17" id="KW-0067">ATP-binding</keyword>
<dbReference type="PROSITE" id="PS51385">
    <property type="entry name" value="YJEF_N"/>
    <property type="match status" value="1"/>
</dbReference>
<feature type="binding site" evidence="17">
    <location>
        <position position="443"/>
    </location>
    <ligand>
        <name>(6S)-NADPHX</name>
        <dbReference type="ChEBI" id="CHEBI:64076"/>
    </ligand>
</feature>
<comment type="cofactor">
    <cofactor evidence="17">
        <name>Mg(2+)</name>
        <dbReference type="ChEBI" id="CHEBI:18420"/>
    </cofactor>
</comment>
<keyword evidence="12 17" id="KW-0456">Lyase</keyword>
<comment type="catalytic activity">
    <reaction evidence="1 18 19">
        <text>(6R)-NADHX = (6S)-NADHX</text>
        <dbReference type="Rhea" id="RHEA:32215"/>
        <dbReference type="ChEBI" id="CHEBI:64074"/>
        <dbReference type="ChEBI" id="CHEBI:64075"/>
        <dbReference type="EC" id="5.1.99.6"/>
    </reaction>
</comment>
<protein>
    <recommendedName>
        <fullName evidence="19">Bifunctional NAD(P)H-hydrate repair enzyme</fullName>
    </recommendedName>
    <alternativeName>
        <fullName evidence="19">Nicotinamide nucleotide repair protein</fullName>
    </alternativeName>
    <domain>
        <recommendedName>
            <fullName evidence="19">ADP-dependent (S)-NAD(P)H-hydrate dehydratase</fullName>
            <ecNumber evidence="19">4.2.1.136</ecNumber>
        </recommendedName>
        <alternativeName>
            <fullName evidence="19">ADP-dependent NAD(P)HX dehydratase</fullName>
        </alternativeName>
    </domain>
    <domain>
        <recommendedName>
            <fullName evidence="19">NAD(P)H-hydrate epimerase</fullName>
            <ecNumber evidence="19">5.1.99.6</ecNumber>
        </recommendedName>
    </domain>
</protein>
<feature type="binding site" evidence="18">
    <location>
        <position position="126"/>
    </location>
    <ligand>
        <name>K(+)</name>
        <dbReference type="ChEBI" id="CHEBI:29103"/>
    </ligand>
</feature>
<comment type="catalytic activity">
    <reaction evidence="15 17 19">
        <text>(6S)-NADHX + ADP = AMP + phosphate + NADH + H(+)</text>
        <dbReference type="Rhea" id="RHEA:32223"/>
        <dbReference type="ChEBI" id="CHEBI:15378"/>
        <dbReference type="ChEBI" id="CHEBI:43474"/>
        <dbReference type="ChEBI" id="CHEBI:57945"/>
        <dbReference type="ChEBI" id="CHEBI:64074"/>
        <dbReference type="ChEBI" id="CHEBI:456215"/>
        <dbReference type="ChEBI" id="CHEBI:456216"/>
        <dbReference type="EC" id="4.2.1.136"/>
    </reaction>
</comment>
<dbReference type="HAMAP" id="MF_01965">
    <property type="entry name" value="NADHX_dehydratase"/>
    <property type="match status" value="1"/>
</dbReference>
<feature type="domain" description="YjeF C-terminal" evidence="20">
    <location>
        <begin position="226"/>
        <end position="502"/>
    </location>
</feature>
<evidence type="ECO:0000256" key="6">
    <source>
        <dbReference type="ARBA" id="ARBA00022741"/>
    </source>
</evidence>
<keyword evidence="13" id="KW-0511">Multifunctional enzyme</keyword>
<reference evidence="22 23" key="1">
    <citation type="submission" date="2024-08" db="EMBL/GenBank/DDBJ databases">
        <authorList>
            <person name="Vancuren S.J."/>
            <person name="Allen-Vercoe E."/>
        </authorList>
    </citation>
    <scope>NUCLEOTIDE SEQUENCE [LARGE SCALE GENOMIC DNA]</scope>
    <source>
        <strain evidence="22 23">16-6-I_42_FAA</strain>
    </source>
</reference>
<keyword evidence="23" id="KW-1185">Reference proteome</keyword>
<evidence type="ECO:0000256" key="1">
    <source>
        <dbReference type="ARBA" id="ARBA00000013"/>
    </source>
</evidence>
<keyword evidence="6 17" id="KW-0547">Nucleotide-binding</keyword>
<feature type="binding site" evidence="17">
    <location>
        <position position="261"/>
    </location>
    <ligand>
        <name>(6S)-NADPHX</name>
        <dbReference type="ChEBI" id="CHEBI:64076"/>
    </ligand>
</feature>
<evidence type="ECO:0000256" key="8">
    <source>
        <dbReference type="ARBA" id="ARBA00022857"/>
    </source>
</evidence>
<dbReference type="CDD" id="cd01171">
    <property type="entry name" value="YXKO-related"/>
    <property type="match status" value="1"/>
</dbReference>
<feature type="binding site" evidence="18">
    <location>
        <begin position="130"/>
        <end position="136"/>
    </location>
    <ligand>
        <name>(6S)-NADPHX</name>
        <dbReference type="ChEBI" id="CHEBI:64076"/>
    </ligand>
</feature>
<evidence type="ECO:0000256" key="16">
    <source>
        <dbReference type="ARBA" id="ARBA00049209"/>
    </source>
</evidence>
<evidence type="ECO:0000256" key="18">
    <source>
        <dbReference type="HAMAP-Rule" id="MF_01966"/>
    </source>
</evidence>